<accession>A0A090MTM4</accession>
<feature type="compositionally biased region" description="Polar residues" evidence="1">
    <location>
        <begin position="51"/>
        <end position="101"/>
    </location>
</feature>
<evidence type="ECO:0000313" key="6">
    <source>
        <dbReference type="WormBase" id="SRAE_0000077700"/>
    </source>
</evidence>
<reference evidence="3" key="2">
    <citation type="submission" date="2014-09" db="EMBL/GenBank/DDBJ databases">
        <authorList>
            <person name="Aslett A.Martin."/>
        </authorList>
    </citation>
    <scope>NUCLEOTIDE SEQUENCE</scope>
    <source>
        <strain evidence="3">ED321 Heterogonic</strain>
    </source>
</reference>
<gene>
    <name evidence="3 5 6" type="ORF">SRAE_0000077700</name>
</gene>
<dbReference type="WBParaSite" id="SRAE_0000077700.1">
    <property type="protein sequence ID" value="SRAE_0000077700.1"/>
    <property type="gene ID" value="WBGene00256536"/>
</dbReference>
<keyword evidence="2" id="KW-0732">Signal</keyword>
<dbReference type="WormBase" id="SRAE_0000077700">
    <property type="protein sequence ID" value="SRP00067"/>
    <property type="gene ID" value="WBGene00256536"/>
</dbReference>
<dbReference type="EMBL" id="LN609445">
    <property type="protein sequence ID" value="CEF61663.1"/>
    <property type="molecule type" value="Genomic_DNA"/>
</dbReference>
<keyword evidence="4" id="KW-1185">Reference proteome</keyword>
<dbReference type="AlphaFoldDB" id="A0A090MTM4"/>
<protein>
    <submittedName>
        <fullName evidence="3 5">Uncharacterized protein</fullName>
    </submittedName>
</protein>
<evidence type="ECO:0000313" key="4">
    <source>
        <dbReference type="Proteomes" id="UP000035682"/>
    </source>
</evidence>
<feature type="chain" id="PRO_5015031228" evidence="2">
    <location>
        <begin position="23"/>
        <end position="136"/>
    </location>
</feature>
<dbReference type="CTD" id="36374032"/>
<dbReference type="GeneID" id="36374032"/>
<evidence type="ECO:0000313" key="3">
    <source>
        <dbReference type="EMBL" id="CEF61663.1"/>
    </source>
</evidence>
<evidence type="ECO:0000313" key="5">
    <source>
        <dbReference type="WBParaSite" id="SRAE_0000077700.1"/>
    </source>
</evidence>
<dbReference type="Proteomes" id="UP000035682">
    <property type="component" value="Unplaced"/>
</dbReference>
<feature type="signal peptide" evidence="2">
    <location>
        <begin position="1"/>
        <end position="22"/>
    </location>
</feature>
<feature type="region of interest" description="Disordered" evidence="1">
    <location>
        <begin position="45"/>
        <end position="101"/>
    </location>
</feature>
<evidence type="ECO:0000256" key="2">
    <source>
        <dbReference type="SAM" id="SignalP"/>
    </source>
</evidence>
<sequence length="136" mass="14739">MYYFKLTIFATILLISLHFSKGFQLKDYKARNLVFSNEKLMRFRRDDETTEPASTTQTAINGVPYSNGSSESVTTAQSSTETATPASITTDNTTVPEGTTTSQNATQVIVTTTTRAPSILEAAVGSVFSFLSSLFG</sequence>
<reference evidence="5" key="3">
    <citation type="submission" date="2020-12" db="UniProtKB">
        <authorList>
            <consortium name="WormBaseParasite"/>
        </authorList>
    </citation>
    <scope>IDENTIFICATION</scope>
</reference>
<dbReference type="RefSeq" id="XP_024500870.1">
    <property type="nucleotide sequence ID" value="XM_024646721.1"/>
</dbReference>
<reference evidence="4" key="1">
    <citation type="submission" date="2014-09" db="EMBL/GenBank/DDBJ databases">
        <authorList>
            <person name="Martin A.A."/>
        </authorList>
    </citation>
    <scope>NUCLEOTIDE SEQUENCE</scope>
    <source>
        <strain evidence="4">ED321</strain>
    </source>
</reference>
<proteinExistence type="predicted"/>
<organism evidence="3">
    <name type="scientific">Strongyloides ratti</name>
    <name type="common">Parasitic roundworm</name>
    <dbReference type="NCBI Taxonomy" id="34506"/>
    <lineage>
        <taxon>Eukaryota</taxon>
        <taxon>Metazoa</taxon>
        <taxon>Ecdysozoa</taxon>
        <taxon>Nematoda</taxon>
        <taxon>Chromadorea</taxon>
        <taxon>Rhabditida</taxon>
        <taxon>Tylenchina</taxon>
        <taxon>Panagrolaimomorpha</taxon>
        <taxon>Strongyloidoidea</taxon>
        <taxon>Strongyloididae</taxon>
        <taxon>Strongyloides</taxon>
    </lineage>
</organism>
<name>A0A090MTM4_STRRB</name>
<evidence type="ECO:0000256" key="1">
    <source>
        <dbReference type="SAM" id="MobiDB-lite"/>
    </source>
</evidence>